<sequence length="99" mass="10881">MKENKVPDSHREKCSDFLITTATSNRWKQDPEAEDTLPADSAAAAAKSRSKDLPIVTREEHATPTRPSTRAEAQHHKASPPPSRRKQGQQTYGGAALFS</sequence>
<keyword evidence="3" id="KW-1185">Reference proteome</keyword>
<feature type="region of interest" description="Disordered" evidence="1">
    <location>
        <begin position="22"/>
        <end position="99"/>
    </location>
</feature>
<gene>
    <name evidence="2" type="ORF">NDU88_003315</name>
</gene>
<proteinExistence type="predicted"/>
<dbReference type="EMBL" id="JANPWB010000016">
    <property type="protein sequence ID" value="KAJ1083155.1"/>
    <property type="molecule type" value="Genomic_DNA"/>
</dbReference>
<protein>
    <submittedName>
        <fullName evidence="2">Uncharacterized protein</fullName>
    </submittedName>
</protein>
<evidence type="ECO:0000256" key="1">
    <source>
        <dbReference type="SAM" id="MobiDB-lite"/>
    </source>
</evidence>
<feature type="compositionally biased region" description="Basic and acidic residues" evidence="1">
    <location>
        <begin position="49"/>
        <end position="63"/>
    </location>
</feature>
<organism evidence="2 3">
    <name type="scientific">Pleurodeles waltl</name>
    <name type="common">Iberian ribbed newt</name>
    <dbReference type="NCBI Taxonomy" id="8319"/>
    <lineage>
        <taxon>Eukaryota</taxon>
        <taxon>Metazoa</taxon>
        <taxon>Chordata</taxon>
        <taxon>Craniata</taxon>
        <taxon>Vertebrata</taxon>
        <taxon>Euteleostomi</taxon>
        <taxon>Amphibia</taxon>
        <taxon>Batrachia</taxon>
        <taxon>Caudata</taxon>
        <taxon>Salamandroidea</taxon>
        <taxon>Salamandridae</taxon>
        <taxon>Pleurodelinae</taxon>
        <taxon>Pleurodeles</taxon>
    </lineage>
</organism>
<evidence type="ECO:0000313" key="3">
    <source>
        <dbReference type="Proteomes" id="UP001066276"/>
    </source>
</evidence>
<reference evidence="2" key="1">
    <citation type="journal article" date="2022" name="bioRxiv">
        <title>Sequencing and chromosome-scale assembly of the giantPleurodeles waltlgenome.</title>
        <authorList>
            <person name="Brown T."/>
            <person name="Elewa A."/>
            <person name="Iarovenko S."/>
            <person name="Subramanian E."/>
            <person name="Araus A.J."/>
            <person name="Petzold A."/>
            <person name="Susuki M."/>
            <person name="Suzuki K.-i.T."/>
            <person name="Hayashi T."/>
            <person name="Toyoda A."/>
            <person name="Oliveira C."/>
            <person name="Osipova E."/>
            <person name="Leigh N.D."/>
            <person name="Simon A."/>
            <person name="Yun M.H."/>
        </authorList>
    </citation>
    <scope>NUCLEOTIDE SEQUENCE</scope>
    <source>
        <strain evidence="2">20211129_DDA</strain>
        <tissue evidence="2">Liver</tissue>
    </source>
</reference>
<name>A0AAV7KY59_PLEWA</name>
<evidence type="ECO:0000313" key="2">
    <source>
        <dbReference type="EMBL" id="KAJ1083155.1"/>
    </source>
</evidence>
<dbReference type="Proteomes" id="UP001066276">
    <property type="component" value="Chromosome 12"/>
</dbReference>
<accession>A0AAV7KY59</accession>
<comment type="caution">
    <text evidence="2">The sequence shown here is derived from an EMBL/GenBank/DDBJ whole genome shotgun (WGS) entry which is preliminary data.</text>
</comment>
<dbReference type="AlphaFoldDB" id="A0AAV7KY59"/>